<keyword evidence="4" id="KW-1185">Reference proteome</keyword>
<name>A0A1G6VSZ7_9PSEU</name>
<evidence type="ECO:0000313" key="4">
    <source>
        <dbReference type="Proteomes" id="UP000199501"/>
    </source>
</evidence>
<evidence type="ECO:0000256" key="2">
    <source>
        <dbReference type="SAM" id="SignalP"/>
    </source>
</evidence>
<dbReference type="EMBL" id="FMZZ01000013">
    <property type="protein sequence ID" value="SDD56698.1"/>
    <property type="molecule type" value="Genomic_DNA"/>
</dbReference>
<reference evidence="4" key="1">
    <citation type="submission" date="2016-10" db="EMBL/GenBank/DDBJ databases">
        <authorList>
            <person name="Varghese N."/>
            <person name="Submissions S."/>
        </authorList>
    </citation>
    <scope>NUCLEOTIDE SEQUENCE [LARGE SCALE GENOMIC DNA]</scope>
    <source>
        <strain evidence="4">IBRC-M 10403</strain>
    </source>
</reference>
<dbReference type="AlphaFoldDB" id="A0A1G6VSZ7"/>
<evidence type="ECO:0000313" key="3">
    <source>
        <dbReference type="EMBL" id="SDD56698.1"/>
    </source>
</evidence>
<feature type="signal peptide" evidence="2">
    <location>
        <begin position="1"/>
        <end position="29"/>
    </location>
</feature>
<protein>
    <recommendedName>
        <fullName evidence="5">SH3 domain-containing protein</fullName>
    </recommendedName>
</protein>
<gene>
    <name evidence="3" type="ORF">SAMN05216174_11380</name>
</gene>
<sequence>MKCSAARRGLVALASASAITAGGIPAASANDSNPFRRPVDGETAPPHESVSTNFSLTIARVRVVIAALRAQLAARLLEPEPELAHTSTGGRSAGAGVRIRANPVNGAVLSLLQQDEVLAVRCLSTLPTTQDGYRWARVFQPRTKVTGWVRSTLITTGAAATTCS</sequence>
<feature type="region of interest" description="Disordered" evidence="1">
    <location>
        <begin position="27"/>
        <end position="50"/>
    </location>
</feature>
<organism evidence="3 4">
    <name type="scientific">Actinokineospora iranica</name>
    <dbReference type="NCBI Taxonomy" id="1271860"/>
    <lineage>
        <taxon>Bacteria</taxon>
        <taxon>Bacillati</taxon>
        <taxon>Actinomycetota</taxon>
        <taxon>Actinomycetes</taxon>
        <taxon>Pseudonocardiales</taxon>
        <taxon>Pseudonocardiaceae</taxon>
        <taxon>Actinokineospora</taxon>
    </lineage>
</organism>
<evidence type="ECO:0000256" key="1">
    <source>
        <dbReference type="SAM" id="MobiDB-lite"/>
    </source>
</evidence>
<dbReference type="Proteomes" id="UP000199501">
    <property type="component" value="Unassembled WGS sequence"/>
</dbReference>
<accession>A0A1G6VSZ7</accession>
<feature type="chain" id="PRO_5038577217" description="SH3 domain-containing protein" evidence="2">
    <location>
        <begin position="30"/>
        <end position="164"/>
    </location>
</feature>
<evidence type="ECO:0008006" key="5">
    <source>
        <dbReference type="Google" id="ProtNLM"/>
    </source>
</evidence>
<proteinExistence type="predicted"/>
<keyword evidence="2" id="KW-0732">Signal</keyword>